<name>A0A6S6UCS1_9BACT</name>
<accession>A0A6S6UCS1</accession>
<dbReference type="AlphaFoldDB" id="A0A6S6UCS1"/>
<gene>
    <name evidence="2" type="ORF">HELGO_WM20857</name>
</gene>
<reference evidence="2" key="1">
    <citation type="submission" date="2020-01" db="EMBL/GenBank/DDBJ databases">
        <authorList>
            <person name="Meier V. D."/>
            <person name="Meier V D."/>
        </authorList>
    </citation>
    <scope>NUCLEOTIDE SEQUENCE</scope>
    <source>
        <strain evidence="2">HLG_WM_MAG_10</strain>
    </source>
</reference>
<organism evidence="2">
    <name type="scientific">uncultured Aureispira sp</name>
    <dbReference type="NCBI Taxonomy" id="1331704"/>
    <lineage>
        <taxon>Bacteria</taxon>
        <taxon>Pseudomonadati</taxon>
        <taxon>Bacteroidota</taxon>
        <taxon>Saprospiria</taxon>
        <taxon>Saprospirales</taxon>
        <taxon>Saprospiraceae</taxon>
        <taxon>Aureispira</taxon>
        <taxon>environmental samples</taxon>
    </lineage>
</organism>
<sequence length="93" mass="11095">MTAIFLIFFSILFYQLLIKPALNPSTSPNMNRNHSEVERNEHLLRMWRNLRTFQDEKTEGKQYVKTKNTQKERASNSRSEGFQGGEYIDYEEM</sequence>
<evidence type="ECO:0000313" key="2">
    <source>
        <dbReference type="EMBL" id="CAA6826653.1"/>
    </source>
</evidence>
<evidence type="ECO:0000256" key="1">
    <source>
        <dbReference type="SAM" id="MobiDB-lite"/>
    </source>
</evidence>
<protein>
    <submittedName>
        <fullName evidence="2">Uncharacterized protein</fullName>
    </submittedName>
</protein>
<proteinExistence type="predicted"/>
<dbReference type="EMBL" id="CACVAQ010000384">
    <property type="protein sequence ID" value="CAA6826653.1"/>
    <property type="molecule type" value="Genomic_DNA"/>
</dbReference>
<feature type="region of interest" description="Disordered" evidence="1">
    <location>
        <begin position="58"/>
        <end position="93"/>
    </location>
</feature>